<evidence type="ECO:0000313" key="3">
    <source>
        <dbReference type="Proteomes" id="UP001651690"/>
    </source>
</evidence>
<keyword evidence="3" id="KW-1185">Reference proteome</keyword>
<name>A0ABT1M4E4_9MYCO</name>
<evidence type="ECO:0000313" key="2">
    <source>
        <dbReference type="EMBL" id="MCP9274003.1"/>
    </source>
</evidence>
<proteinExistence type="predicted"/>
<dbReference type="EMBL" id="JANDBD010000007">
    <property type="protein sequence ID" value="MCP9274003.1"/>
    <property type="molecule type" value="Genomic_DNA"/>
</dbReference>
<protein>
    <submittedName>
        <fullName evidence="2">Uncharacterized protein</fullName>
    </submittedName>
</protein>
<dbReference type="RefSeq" id="WP_255061342.1">
    <property type="nucleotide sequence ID" value="NZ_JANDBD010000007.1"/>
</dbReference>
<accession>A0ABT1M4E4</accession>
<comment type="caution">
    <text evidence="2">The sequence shown here is derived from an EMBL/GenBank/DDBJ whole genome shotgun (WGS) entry which is preliminary data.</text>
</comment>
<dbReference type="Proteomes" id="UP001651690">
    <property type="component" value="Unassembled WGS sequence"/>
</dbReference>
<evidence type="ECO:0000256" key="1">
    <source>
        <dbReference type="SAM" id="MobiDB-lite"/>
    </source>
</evidence>
<organism evidence="2 3">
    <name type="scientific">Mycolicibacterium arenosum</name>
    <dbReference type="NCBI Taxonomy" id="2952157"/>
    <lineage>
        <taxon>Bacteria</taxon>
        <taxon>Bacillati</taxon>
        <taxon>Actinomycetota</taxon>
        <taxon>Actinomycetes</taxon>
        <taxon>Mycobacteriales</taxon>
        <taxon>Mycobacteriaceae</taxon>
        <taxon>Mycolicibacterium</taxon>
    </lineage>
</organism>
<feature type="region of interest" description="Disordered" evidence="1">
    <location>
        <begin position="120"/>
        <end position="142"/>
    </location>
</feature>
<gene>
    <name evidence="2" type="ORF">NM203_17580</name>
</gene>
<sequence>MSPSPEAESGSKFAAAVLRDLLVHITEENAEGTDTFVVSHAWTDGPTMHLVYQTPPSTITWGLVRDTRESIIDPAPLPSLKEAVRYYYLLDLVENRVTSLPHPGNDPEVILWHGDQSYSEDDCEGLPQRSADIPDQYRVPPG</sequence>
<reference evidence="2 3" key="1">
    <citation type="submission" date="2022-06" db="EMBL/GenBank/DDBJ databases">
        <title>Mycolicibacterium sp. CAU 1645 isolated from seawater.</title>
        <authorList>
            <person name="Kim W."/>
        </authorList>
    </citation>
    <scope>NUCLEOTIDE SEQUENCE [LARGE SCALE GENOMIC DNA]</scope>
    <source>
        <strain evidence="2 3">CAU 1645</strain>
    </source>
</reference>